<feature type="compositionally biased region" description="Low complexity" evidence="2">
    <location>
        <begin position="159"/>
        <end position="191"/>
    </location>
</feature>
<feature type="region of interest" description="Disordered" evidence="2">
    <location>
        <begin position="147"/>
        <end position="230"/>
    </location>
</feature>
<feature type="chain" id="PRO_5020637774" description="Yeast cell wall synthesis Kre9/Knh1-like N-terminal domain-containing protein" evidence="3">
    <location>
        <begin position="20"/>
        <end position="257"/>
    </location>
</feature>
<evidence type="ECO:0000256" key="1">
    <source>
        <dbReference type="ARBA" id="ARBA00022729"/>
    </source>
</evidence>
<dbReference type="InterPro" id="IPR018466">
    <property type="entry name" value="Kre9/Knh1-like_N"/>
</dbReference>
<feature type="signal peptide" evidence="3">
    <location>
        <begin position="1"/>
        <end position="19"/>
    </location>
</feature>
<evidence type="ECO:0000256" key="3">
    <source>
        <dbReference type="SAM" id="SignalP"/>
    </source>
</evidence>
<proteinExistence type="predicted"/>
<keyword evidence="6" id="KW-1185">Reference proteome</keyword>
<comment type="caution">
    <text evidence="5">The sequence shown here is derived from an EMBL/GenBank/DDBJ whole genome shotgun (WGS) entry which is preliminary data.</text>
</comment>
<dbReference type="Proteomes" id="UP000308730">
    <property type="component" value="Unassembled WGS sequence"/>
</dbReference>
<dbReference type="PANTHER" id="PTHR40633">
    <property type="entry name" value="MATRIX PROTEIN, PUTATIVE (AFU_ORTHOLOGUE AFUA_8G05410)-RELATED"/>
    <property type="match status" value="1"/>
</dbReference>
<gene>
    <name evidence="5" type="ORF">EUX98_g7028</name>
</gene>
<dbReference type="OrthoDB" id="2432613at2759"/>
<feature type="compositionally biased region" description="Low complexity" evidence="2">
    <location>
        <begin position="199"/>
        <end position="230"/>
    </location>
</feature>
<dbReference type="PANTHER" id="PTHR40633:SF1">
    <property type="entry name" value="GPI ANCHORED SERINE-THREONINE RICH PROTEIN (AFU_ORTHOLOGUE AFUA_1G03630)"/>
    <property type="match status" value="1"/>
</dbReference>
<protein>
    <recommendedName>
        <fullName evidence="4">Yeast cell wall synthesis Kre9/Knh1-like N-terminal domain-containing protein</fullName>
    </recommendedName>
</protein>
<dbReference type="Pfam" id="PF10342">
    <property type="entry name" value="Kre9_KNH"/>
    <property type="match status" value="1"/>
</dbReference>
<dbReference type="AlphaFoldDB" id="A0A4S4MND0"/>
<dbReference type="EMBL" id="SGPM01000275">
    <property type="protein sequence ID" value="THH27155.1"/>
    <property type="molecule type" value="Genomic_DNA"/>
</dbReference>
<organism evidence="5 6">
    <name type="scientific">Antrodiella citrinella</name>
    <dbReference type="NCBI Taxonomy" id="2447956"/>
    <lineage>
        <taxon>Eukaryota</taxon>
        <taxon>Fungi</taxon>
        <taxon>Dikarya</taxon>
        <taxon>Basidiomycota</taxon>
        <taxon>Agaricomycotina</taxon>
        <taxon>Agaricomycetes</taxon>
        <taxon>Polyporales</taxon>
        <taxon>Steccherinaceae</taxon>
        <taxon>Antrodiella</taxon>
    </lineage>
</organism>
<evidence type="ECO:0000313" key="5">
    <source>
        <dbReference type="EMBL" id="THH27155.1"/>
    </source>
</evidence>
<feature type="region of interest" description="Disordered" evidence="2">
    <location>
        <begin position="122"/>
        <end position="141"/>
    </location>
</feature>
<name>A0A4S4MND0_9APHY</name>
<evidence type="ECO:0000313" key="6">
    <source>
        <dbReference type="Proteomes" id="UP000308730"/>
    </source>
</evidence>
<keyword evidence="1 3" id="KW-0732">Signal</keyword>
<evidence type="ECO:0000259" key="4">
    <source>
        <dbReference type="Pfam" id="PF10342"/>
    </source>
</evidence>
<evidence type="ECO:0000256" key="2">
    <source>
        <dbReference type="SAM" id="MobiDB-lite"/>
    </source>
</evidence>
<accession>A0A4S4MND0</accession>
<sequence>MFSKLFVTALVAALATVHADPDPSAPGPGDIFNEGTNCTISWAPDTTGTWKQMNIELMSGSNLQMNHLTTVATVDGTDAATTTYSYACPEVTPNSAIYFYQFTSPEAKATYWTTRFTIADNNGHADPPANPTQANGDAIPWGVGALVNPSLATPPPPAAGSALGAGSASNSTSSASDAPPVSSSSGSGSSPASPPVTTPTPAAQQKNANTTTSSGVSASASPSGAGGAAAQNNAAGTLYIPSVVTGALALMGLTFML</sequence>
<dbReference type="InterPro" id="IPR052982">
    <property type="entry name" value="SRP1/TIP1-like"/>
</dbReference>
<feature type="domain" description="Yeast cell wall synthesis Kre9/Knh1-like N-terminal" evidence="4">
    <location>
        <begin position="26"/>
        <end position="118"/>
    </location>
</feature>
<reference evidence="5 6" key="1">
    <citation type="submission" date="2019-02" db="EMBL/GenBank/DDBJ databases">
        <title>Genome sequencing of the rare red list fungi Antrodiella citrinella (Flaviporus citrinellus).</title>
        <authorList>
            <person name="Buettner E."/>
            <person name="Kellner H."/>
        </authorList>
    </citation>
    <scope>NUCLEOTIDE SEQUENCE [LARGE SCALE GENOMIC DNA]</scope>
    <source>
        <strain evidence="5 6">DSM 108506</strain>
    </source>
</reference>